<reference evidence="1 2" key="1">
    <citation type="submission" date="2014-07" db="EMBL/GenBank/DDBJ databases">
        <title>Methanogenic archaea and the global carbon cycle.</title>
        <authorList>
            <person name="Henriksen J.R."/>
            <person name="Luke J."/>
            <person name="Reinhart S."/>
            <person name="Benedict M.N."/>
            <person name="Youngblut N.D."/>
            <person name="Metcalf M.E."/>
            <person name="Whitaker R.J."/>
            <person name="Metcalf W.W."/>
        </authorList>
    </citation>
    <scope>NUCLEOTIDE SEQUENCE [LARGE SCALE GENOMIC DNA]</scope>
    <source>
        <strain evidence="1 2">MS</strain>
    </source>
</reference>
<dbReference type="EMBL" id="CP009528">
    <property type="protein sequence ID" value="AKB54985.1"/>
    <property type="molecule type" value="Genomic_DNA"/>
</dbReference>
<proteinExistence type="predicted"/>
<accession>A0A0E3QWB6</accession>
<dbReference type="PATRIC" id="fig|1434108.4.peg.2533"/>
<dbReference type="HOGENOM" id="CLU_074998_0_0_2"/>
<evidence type="ECO:0000313" key="2">
    <source>
        <dbReference type="Proteomes" id="UP000033033"/>
    </source>
</evidence>
<dbReference type="GeneID" id="24845248"/>
<protein>
    <submittedName>
        <fullName evidence="1">Uncharacterized protein</fullName>
    </submittedName>
</protein>
<dbReference type="RefSeq" id="WP_230668838.1">
    <property type="nucleotide sequence ID" value="NZ_CP009528.1"/>
</dbReference>
<gene>
    <name evidence="1" type="ORF">MSBRM_1987</name>
</gene>
<name>A0A0E3QWB6_METBA</name>
<dbReference type="Proteomes" id="UP000033033">
    <property type="component" value="Chromosome"/>
</dbReference>
<organism evidence="1 2">
    <name type="scientific">Methanosarcina barkeri MS</name>
    <dbReference type="NCBI Taxonomy" id="1434108"/>
    <lineage>
        <taxon>Archaea</taxon>
        <taxon>Methanobacteriati</taxon>
        <taxon>Methanobacteriota</taxon>
        <taxon>Stenosarchaea group</taxon>
        <taxon>Methanomicrobia</taxon>
        <taxon>Methanosarcinales</taxon>
        <taxon>Methanosarcinaceae</taxon>
        <taxon>Methanosarcina</taxon>
    </lineage>
</organism>
<sequence>MKKIITYFLLILLLIVLSGLYVVEMNLRDWRADELRPHYEYTVKIDGLSGTEVSGTTKILVPIPATKEGVFAITPSQEKPSFFKSLLQEYVFHTPEKYIRGIYFENTTESLDNKSLNGNWTTSIVSTKHGPMLEFRTNESVLADISFSKIVVLEQMNNEDPINESSPILYPIASEVSSVGEDYQYFRSMSRVITYETYIEMSDNINSKDIINKDIKFDISLEVYPDVTERDGDKGTYKNKLDVVVAESGELKKNATIETYF</sequence>
<evidence type="ECO:0000313" key="1">
    <source>
        <dbReference type="EMBL" id="AKB54985.1"/>
    </source>
</evidence>
<dbReference type="AlphaFoldDB" id="A0A0E3QWB6"/>
<keyword evidence="2" id="KW-1185">Reference proteome</keyword>
<dbReference type="KEGG" id="mby:MSBRM_1987"/>